<dbReference type="InterPro" id="IPR032710">
    <property type="entry name" value="NTF2-like_dom_sf"/>
</dbReference>
<protein>
    <recommendedName>
        <fullName evidence="1">SnoaL-like domain-containing protein</fullName>
    </recommendedName>
</protein>
<dbReference type="InterPro" id="IPR009959">
    <property type="entry name" value="Cyclase_SnoaL-like"/>
</dbReference>
<reference evidence="2 3" key="1">
    <citation type="submission" date="2018-05" db="EMBL/GenBank/DDBJ databases">
        <title>Whole genome sequencing for identification of molecular markers to develop diagnostic detection tools for the regulated plant pathogen Lachnellula willkommii.</title>
        <authorList>
            <person name="Giroux E."/>
            <person name="Bilodeau G."/>
        </authorList>
    </citation>
    <scope>NUCLEOTIDE SEQUENCE [LARGE SCALE GENOMIC DNA]</scope>
    <source>
        <strain evidence="2 3">CBS 203.66</strain>
    </source>
</reference>
<dbReference type="PANTHER" id="PTHR38436">
    <property type="entry name" value="POLYKETIDE CYCLASE SNOAL-LIKE DOMAIN"/>
    <property type="match status" value="1"/>
</dbReference>
<evidence type="ECO:0000313" key="2">
    <source>
        <dbReference type="EMBL" id="TVY14219.1"/>
    </source>
</evidence>
<sequence>MSSSDKGGVALDPAELKSPTPGILLHQPLLKCAARGPPLILITASSLSLQPASDVPEPPQKWAEEGFTVAAIQDSVCREVDAAERAISVAERALEECVACEGSKVGVLVYDYTVWETVKKALASKPNIVAAVVYADASTPAAETNSTPILYHVAGKANQKLQTSNGSAIHEYPKPKSPHFATPGHDSFHYSSESVSHTRNLTFLKKHMGGPYFDLEAIWDEHTYFEFAERSVEKTMGTMVEEPYVNHIPTAGIRSDTMTGGVGRDRLSNFYRRHFIFSNPDDTELELVSRTVGIDRVIDEFVFSFTHNKEIDWLIPGIPPTGKPVTVPFTSVVNIRGDRLYHEHIAWDQASVLVQLGLMPAYLPYPYPLPDGTKPGAGKRFEYKVPAAGADTAKKILDRNSVPSNEMLEYKIREVDI</sequence>
<dbReference type="EMBL" id="QGMF01000736">
    <property type="protein sequence ID" value="TVY14219.1"/>
    <property type="molecule type" value="Genomic_DNA"/>
</dbReference>
<dbReference type="InterPro" id="IPR037401">
    <property type="entry name" value="SnoaL-like"/>
</dbReference>
<comment type="caution">
    <text evidence="2">The sequence shown here is derived from an EMBL/GenBank/DDBJ whole genome shotgun (WGS) entry which is preliminary data.</text>
</comment>
<dbReference type="AlphaFoldDB" id="A0A8T9B6M9"/>
<name>A0A8T9B6M9_9HELO</name>
<gene>
    <name evidence="2" type="ORF">LARI1_G006637</name>
</gene>
<dbReference type="Proteomes" id="UP000469559">
    <property type="component" value="Unassembled WGS sequence"/>
</dbReference>
<evidence type="ECO:0000259" key="1">
    <source>
        <dbReference type="Pfam" id="PF12680"/>
    </source>
</evidence>
<dbReference type="GO" id="GO:0030638">
    <property type="term" value="P:polyketide metabolic process"/>
    <property type="evidence" value="ECO:0007669"/>
    <property type="project" value="InterPro"/>
</dbReference>
<evidence type="ECO:0000313" key="3">
    <source>
        <dbReference type="Proteomes" id="UP000469559"/>
    </source>
</evidence>
<dbReference type="SUPFAM" id="SSF54427">
    <property type="entry name" value="NTF2-like"/>
    <property type="match status" value="1"/>
</dbReference>
<dbReference type="PANTHER" id="PTHR38436:SF3">
    <property type="entry name" value="CARBOXYMETHYLENEBUTENOLIDASE-RELATED"/>
    <property type="match status" value="1"/>
</dbReference>
<keyword evidence="3" id="KW-1185">Reference proteome</keyword>
<organism evidence="2 3">
    <name type="scientific">Lachnellula arida</name>
    <dbReference type="NCBI Taxonomy" id="1316785"/>
    <lineage>
        <taxon>Eukaryota</taxon>
        <taxon>Fungi</taxon>
        <taxon>Dikarya</taxon>
        <taxon>Ascomycota</taxon>
        <taxon>Pezizomycotina</taxon>
        <taxon>Leotiomycetes</taxon>
        <taxon>Helotiales</taxon>
        <taxon>Lachnaceae</taxon>
        <taxon>Lachnellula</taxon>
    </lineage>
</organism>
<dbReference type="Gene3D" id="3.10.450.50">
    <property type="match status" value="1"/>
</dbReference>
<proteinExistence type="predicted"/>
<feature type="domain" description="SnoaL-like" evidence="1">
    <location>
        <begin position="227"/>
        <end position="340"/>
    </location>
</feature>
<dbReference type="OrthoDB" id="5440at2759"/>
<dbReference type="Pfam" id="PF12680">
    <property type="entry name" value="SnoaL_2"/>
    <property type="match status" value="1"/>
</dbReference>
<accession>A0A8T9B6M9</accession>